<dbReference type="InterPro" id="IPR058031">
    <property type="entry name" value="AAA_lid_NorR"/>
</dbReference>
<dbReference type="InterPro" id="IPR009057">
    <property type="entry name" value="Homeodomain-like_sf"/>
</dbReference>
<evidence type="ECO:0000259" key="6">
    <source>
        <dbReference type="PROSITE" id="PS50045"/>
    </source>
</evidence>
<keyword evidence="4" id="KW-0804">Transcription</keyword>
<dbReference type="AlphaFoldDB" id="A0A1F7WQ39"/>
<dbReference type="FunFam" id="3.40.50.300:FF:000006">
    <property type="entry name" value="DNA-binding transcriptional regulator NtrC"/>
    <property type="match status" value="1"/>
</dbReference>
<sequence>MKRSILIVDDERAQLDLLAQFFELKKYAVHRASSMKDALDKAELYSPDIILTDFAMPGGSGLQLIVEAKKRLPSVSTIIVTAYGTIKTAVEAIKSGADNFLEKPVNLELLEAMTNNMLDGKKVAVERDVLKNSSIDPAPALLGNDRRMKEIARIVQTVAPLDTSVLITGPTGSGKEVVAAAVWRQSERSGRPYLKINCASIPETLFESELFGHEKGAFTGASERKAGIIEAANGGTLLMDEVADLPPGVQPKLLRFLESREYYRVGSSKPQKADIRMIFATKTDLAEAVGLKTFREDLYFRINVVNISLPPLKERRGDIFLIFEHFVKVISKKMNRAAPAVTREVRSAIEAYDWPGNVREMINSVERALIFSRSSSLAVSDISLSAAAGSAGSRAETIFRLFGGNLNAATAELEKIYITEALKNARNQTEAAISLGVSERVLRYKMKALGITPVRDAI</sequence>
<evidence type="ECO:0000313" key="8">
    <source>
        <dbReference type="EMBL" id="OGM04951.1"/>
    </source>
</evidence>
<feature type="domain" description="Response regulatory" evidence="7">
    <location>
        <begin position="4"/>
        <end position="118"/>
    </location>
</feature>
<dbReference type="GO" id="GO:0006355">
    <property type="term" value="P:regulation of DNA-templated transcription"/>
    <property type="evidence" value="ECO:0007669"/>
    <property type="project" value="InterPro"/>
</dbReference>
<dbReference type="InterPro" id="IPR011006">
    <property type="entry name" value="CheY-like_superfamily"/>
</dbReference>
<keyword evidence="5" id="KW-0597">Phosphoprotein</keyword>
<evidence type="ECO:0000256" key="1">
    <source>
        <dbReference type="ARBA" id="ARBA00022741"/>
    </source>
</evidence>
<dbReference type="PROSITE" id="PS50110">
    <property type="entry name" value="RESPONSE_REGULATORY"/>
    <property type="match status" value="1"/>
</dbReference>
<feature type="domain" description="Sigma-54 factor interaction" evidence="6">
    <location>
        <begin position="141"/>
        <end position="370"/>
    </location>
</feature>
<dbReference type="SUPFAM" id="SSF52540">
    <property type="entry name" value="P-loop containing nucleoside triphosphate hydrolases"/>
    <property type="match status" value="1"/>
</dbReference>
<reference evidence="8 9" key="1">
    <citation type="journal article" date="2016" name="Nat. Commun.">
        <title>Thousands of microbial genomes shed light on interconnected biogeochemical processes in an aquifer system.</title>
        <authorList>
            <person name="Anantharaman K."/>
            <person name="Brown C.T."/>
            <person name="Hug L.A."/>
            <person name="Sharon I."/>
            <person name="Castelle C.J."/>
            <person name="Probst A.J."/>
            <person name="Thomas B.C."/>
            <person name="Singh A."/>
            <person name="Wilkins M.J."/>
            <person name="Karaoz U."/>
            <person name="Brodie E.L."/>
            <person name="Williams K.H."/>
            <person name="Hubbard S.S."/>
            <person name="Banfield J.F."/>
        </authorList>
    </citation>
    <scope>NUCLEOTIDE SEQUENCE [LARGE SCALE GENOMIC DNA]</scope>
</reference>
<accession>A0A1F7WQ39</accession>
<dbReference type="PROSITE" id="PS00676">
    <property type="entry name" value="SIGMA54_INTERACT_2"/>
    <property type="match status" value="1"/>
</dbReference>
<dbReference type="InterPro" id="IPR001789">
    <property type="entry name" value="Sig_transdc_resp-reg_receiver"/>
</dbReference>
<dbReference type="SMART" id="SM00448">
    <property type="entry name" value="REC"/>
    <property type="match status" value="1"/>
</dbReference>
<dbReference type="Pfam" id="PF02954">
    <property type="entry name" value="HTH_8"/>
    <property type="match status" value="1"/>
</dbReference>
<keyword evidence="3" id="KW-0805">Transcription regulation</keyword>
<dbReference type="InterPro" id="IPR027417">
    <property type="entry name" value="P-loop_NTPase"/>
</dbReference>
<evidence type="ECO:0008006" key="10">
    <source>
        <dbReference type="Google" id="ProtNLM"/>
    </source>
</evidence>
<evidence type="ECO:0000256" key="3">
    <source>
        <dbReference type="ARBA" id="ARBA00023015"/>
    </source>
</evidence>
<dbReference type="InterPro" id="IPR003593">
    <property type="entry name" value="AAA+_ATPase"/>
</dbReference>
<dbReference type="InterPro" id="IPR002197">
    <property type="entry name" value="HTH_Fis"/>
</dbReference>
<dbReference type="Pfam" id="PF25601">
    <property type="entry name" value="AAA_lid_14"/>
    <property type="match status" value="1"/>
</dbReference>
<evidence type="ECO:0000256" key="2">
    <source>
        <dbReference type="ARBA" id="ARBA00022840"/>
    </source>
</evidence>
<dbReference type="PANTHER" id="PTHR32071:SF113">
    <property type="entry name" value="ALGINATE BIOSYNTHESIS TRANSCRIPTIONAL REGULATORY PROTEIN ALGB"/>
    <property type="match status" value="1"/>
</dbReference>
<evidence type="ECO:0000313" key="9">
    <source>
        <dbReference type="Proteomes" id="UP000178735"/>
    </source>
</evidence>
<dbReference type="SUPFAM" id="SSF46689">
    <property type="entry name" value="Homeodomain-like"/>
    <property type="match status" value="1"/>
</dbReference>
<dbReference type="Gene3D" id="1.10.10.60">
    <property type="entry name" value="Homeodomain-like"/>
    <property type="match status" value="1"/>
</dbReference>
<keyword evidence="2" id="KW-0067">ATP-binding</keyword>
<comment type="caution">
    <text evidence="8">The sequence shown here is derived from an EMBL/GenBank/DDBJ whole genome shotgun (WGS) entry which is preliminary data.</text>
</comment>
<dbReference type="SMART" id="SM00382">
    <property type="entry name" value="AAA"/>
    <property type="match status" value="1"/>
</dbReference>
<proteinExistence type="predicted"/>
<dbReference type="Proteomes" id="UP000178735">
    <property type="component" value="Unassembled WGS sequence"/>
</dbReference>
<dbReference type="PANTHER" id="PTHR32071">
    <property type="entry name" value="TRANSCRIPTIONAL REGULATORY PROTEIN"/>
    <property type="match status" value="1"/>
</dbReference>
<keyword evidence="1" id="KW-0547">Nucleotide-binding</keyword>
<dbReference type="InterPro" id="IPR025943">
    <property type="entry name" value="Sigma_54_int_dom_ATP-bd_2"/>
</dbReference>
<dbReference type="PROSITE" id="PS50045">
    <property type="entry name" value="SIGMA54_INTERACT_4"/>
    <property type="match status" value="1"/>
</dbReference>
<organism evidence="8 9">
    <name type="scientific">Candidatus Wallbacteria bacterium GWC2_49_35</name>
    <dbReference type="NCBI Taxonomy" id="1817813"/>
    <lineage>
        <taxon>Bacteria</taxon>
        <taxon>Candidatus Walliibacteriota</taxon>
    </lineage>
</organism>
<evidence type="ECO:0000256" key="4">
    <source>
        <dbReference type="ARBA" id="ARBA00023163"/>
    </source>
</evidence>
<dbReference type="Gene3D" id="1.10.8.60">
    <property type="match status" value="1"/>
</dbReference>
<dbReference type="Pfam" id="PF00072">
    <property type="entry name" value="Response_reg"/>
    <property type="match status" value="1"/>
</dbReference>
<dbReference type="SUPFAM" id="SSF52172">
    <property type="entry name" value="CheY-like"/>
    <property type="match status" value="1"/>
</dbReference>
<dbReference type="Pfam" id="PF00158">
    <property type="entry name" value="Sigma54_activat"/>
    <property type="match status" value="1"/>
</dbReference>
<evidence type="ECO:0000259" key="7">
    <source>
        <dbReference type="PROSITE" id="PS50110"/>
    </source>
</evidence>
<dbReference type="EMBL" id="MGFH01000130">
    <property type="protein sequence ID" value="OGM04951.1"/>
    <property type="molecule type" value="Genomic_DNA"/>
</dbReference>
<dbReference type="GO" id="GO:0043565">
    <property type="term" value="F:sequence-specific DNA binding"/>
    <property type="evidence" value="ECO:0007669"/>
    <property type="project" value="InterPro"/>
</dbReference>
<dbReference type="GO" id="GO:0005524">
    <property type="term" value="F:ATP binding"/>
    <property type="evidence" value="ECO:0007669"/>
    <property type="project" value="UniProtKB-KW"/>
</dbReference>
<dbReference type="CDD" id="cd00009">
    <property type="entry name" value="AAA"/>
    <property type="match status" value="1"/>
</dbReference>
<dbReference type="InterPro" id="IPR002078">
    <property type="entry name" value="Sigma_54_int"/>
</dbReference>
<gene>
    <name evidence="8" type="ORF">A2008_01300</name>
</gene>
<dbReference type="STRING" id="1817813.A2008_01300"/>
<dbReference type="Gene3D" id="3.40.50.300">
    <property type="entry name" value="P-loop containing nucleotide triphosphate hydrolases"/>
    <property type="match status" value="1"/>
</dbReference>
<name>A0A1F7WQ39_9BACT</name>
<dbReference type="GO" id="GO:0000160">
    <property type="term" value="P:phosphorelay signal transduction system"/>
    <property type="evidence" value="ECO:0007669"/>
    <property type="project" value="InterPro"/>
</dbReference>
<protein>
    <recommendedName>
        <fullName evidence="10">Fis family transcriptional regulator</fullName>
    </recommendedName>
</protein>
<feature type="modified residue" description="4-aspartylphosphate" evidence="5">
    <location>
        <position position="53"/>
    </location>
</feature>
<dbReference type="Gene3D" id="3.40.50.2300">
    <property type="match status" value="1"/>
</dbReference>
<evidence type="ECO:0000256" key="5">
    <source>
        <dbReference type="PROSITE-ProRule" id="PRU00169"/>
    </source>
</evidence>